<accession>A0A0M0K0X9</accession>
<gene>
    <name evidence="4" type="ORF">Ctob_007560</name>
</gene>
<dbReference type="EMBL" id="JWZX01001772">
    <property type="protein sequence ID" value="KOO32450.1"/>
    <property type="molecule type" value="Genomic_DNA"/>
</dbReference>
<dbReference type="InterPro" id="IPR002110">
    <property type="entry name" value="Ankyrin_rpt"/>
</dbReference>
<keyword evidence="2 3" id="KW-0040">ANK repeat</keyword>
<dbReference type="InterPro" id="IPR036770">
    <property type="entry name" value="Ankyrin_rpt-contain_sf"/>
</dbReference>
<evidence type="ECO:0000256" key="3">
    <source>
        <dbReference type="PROSITE-ProRule" id="PRU00023"/>
    </source>
</evidence>
<comment type="caution">
    <text evidence="4">The sequence shown here is derived from an EMBL/GenBank/DDBJ whole genome shotgun (WGS) entry which is preliminary data.</text>
</comment>
<keyword evidence="5" id="KW-1185">Reference proteome</keyword>
<keyword evidence="1" id="KW-0677">Repeat</keyword>
<dbReference type="Pfam" id="PF00023">
    <property type="entry name" value="Ank"/>
    <property type="match status" value="2"/>
</dbReference>
<dbReference type="Gene3D" id="1.25.40.20">
    <property type="entry name" value="Ankyrin repeat-containing domain"/>
    <property type="match status" value="3"/>
</dbReference>
<protein>
    <submittedName>
        <fullName evidence="4">Uncharacterized protein</fullName>
    </submittedName>
</protein>
<evidence type="ECO:0000313" key="5">
    <source>
        <dbReference type="Proteomes" id="UP000037460"/>
    </source>
</evidence>
<dbReference type="AlphaFoldDB" id="A0A0M0K0X9"/>
<reference evidence="5" key="1">
    <citation type="journal article" date="2015" name="PLoS Genet.">
        <title>Genome Sequence and Transcriptome Analyses of Chrysochromulina tobin: Metabolic Tools for Enhanced Algal Fitness in the Prominent Order Prymnesiales (Haptophyceae).</title>
        <authorList>
            <person name="Hovde B.T."/>
            <person name="Deodato C.R."/>
            <person name="Hunsperger H.M."/>
            <person name="Ryken S.A."/>
            <person name="Yost W."/>
            <person name="Jha R.K."/>
            <person name="Patterson J."/>
            <person name="Monnat R.J. Jr."/>
            <person name="Barlow S.B."/>
            <person name="Starkenburg S.R."/>
            <person name="Cattolico R.A."/>
        </authorList>
    </citation>
    <scope>NUCLEOTIDE SEQUENCE</scope>
    <source>
        <strain evidence="5">CCMP291</strain>
    </source>
</reference>
<dbReference type="PANTHER" id="PTHR24126">
    <property type="entry name" value="ANKYRIN REPEAT, PH AND SEC7 DOMAIN CONTAINING PROTEIN SECG-RELATED"/>
    <property type="match status" value="1"/>
</dbReference>
<evidence type="ECO:0000256" key="1">
    <source>
        <dbReference type="ARBA" id="ARBA00022737"/>
    </source>
</evidence>
<dbReference type="SMART" id="SM00248">
    <property type="entry name" value="ANK"/>
    <property type="match status" value="4"/>
</dbReference>
<dbReference type="SUPFAM" id="SSF48403">
    <property type="entry name" value="Ankyrin repeat"/>
    <property type="match status" value="1"/>
</dbReference>
<dbReference type="PANTHER" id="PTHR24126:SF14">
    <property type="entry name" value="ANK_REP_REGION DOMAIN-CONTAINING PROTEIN"/>
    <property type="match status" value="1"/>
</dbReference>
<dbReference type="PROSITE" id="PS50297">
    <property type="entry name" value="ANK_REP_REGION"/>
    <property type="match status" value="1"/>
</dbReference>
<feature type="non-terminal residue" evidence="4">
    <location>
        <position position="1"/>
    </location>
</feature>
<evidence type="ECO:0000313" key="4">
    <source>
        <dbReference type="EMBL" id="KOO32450.1"/>
    </source>
</evidence>
<dbReference type="PROSITE" id="PS50088">
    <property type="entry name" value="ANK_REPEAT"/>
    <property type="match status" value="1"/>
</dbReference>
<dbReference type="Proteomes" id="UP000037460">
    <property type="component" value="Unassembled WGS sequence"/>
</dbReference>
<proteinExistence type="predicted"/>
<sequence>LTNLKVTAEGRDPEYYNSTEKYLDVTNTAIETQTAVFESLLKQSHESGEIPTMDANNILATAELAARAGQHQTAIQLLLRRQVLLRRQQKLPSEDTPASLKRIAKEILDGGCVKPWPATLVELASERTEELSLKDFKELLSSSSKQETPFSKGALVRVFLRDTWMNASIHCKKEKPDRESFDDETAADKWSRECHEFIEKRRKEAAEANLKEAKAKAKAEQLVAAEQVAPPNELIAARKASEAATKAADKASKEATKAAEKAKPAKAADDYYFDGEKYSGVMYEVEGRLGDGEVEKKVKEMHEEDVIALCQSGLPLVLCVAAQEGEPRVVDALLEAKVSPYATDKNGSTALIRICSQPNATDKNGSTALIRICSQPKKNIRKEHYECIELLLNATCKQFFHVRNLQRQNAYDLATHNKQCETLRLMSPSSYPCMLLGTKEDREKDERKFKKRDYWAHDETWASGMSTLMVTLRFAPKETVENCVRKLLAARADESDDERLTRLKPLVNFPHPKGGSTALHMALVSEDLPEVVELLLEAGADVDAKEEAEGKLRTPLLQAAQAGHVKAAKKLIKYKADPFFERDTRSTLMYADCH</sequence>
<name>A0A0M0K0X9_9EUKA</name>
<organism evidence="4 5">
    <name type="scientific">Chrysochromulina tobinii</name>
    <dbReference type="NCBI Taxonomy" id="1460289"/>
    <lineage>
        <taxon>Eukaryota</taxon>
        <taxon>Haptista</taxon>
        <taxon>Haptophyta</taxon>
        <taxon>Prymnesiophyceae</taxon>
        <taxon>Prymnesiales</taxon>
        <taxon>Chrysochromulinaceae</taxon>
        <taxon>Chrysochromulina</taxon>
    </lineage>
</organism>
<feature type="repeat" description="ANK" evidence="3">
    <location>
        <begin position="514"/>
        <end position="547"/>
    </location>
</feature>
<evidence type="ECO:0000256" key="2">
    <source>
        <dbReference type="ARBA" id="ARBA00023043"/>
    </source>
</evidence>